<evidence type="ECO:0000313" key="1">
    <source>
        <dbReference type="EMBL" id="MDT7845381.1"/>
    </source>
</evidence>
<organism evidence="1 2">
    <name type="scientific">Streptomyces justiciae</name>
    <dbReference type="NCBI Taxonomy" id="2780140"/>
    <lineage>
        <taxon>Bacteria</taxon>
        <taxon>Bacillati</taxon>
        <taxon>Actinomycetota</taxon>
        <taxon>Actinomycetes</taxon>
        <taxon>Kitasatosporales</taxon>
        <taxon>Streptomycetaceae</taxon>
        <taxon>Streptomyces</taxon>
    </lineage>
</organism>
<reference evidence="2" key="1">
    <citation type="submission" date="2023-07" db="EMBL/GenBank/DDBJ databases">
        <title>Draft genome sequence of the endophytic actinobacterium Streptomyces justiciae WPN32, a potential antibiotic producer.</title>
        <authorList>
            <person name="Yasawong M."/>
            <person name="Pana W."/>
            <person name="Ganta P."/>
            <person name="Santapan N."/>
            <person name="Songngamsuk T."/>
            <person name="Phatcharaharikarn M."/>
            <person name="Kerdtoob S."/>
            <person name="Nantapong N."/>
        </authorList>
    </citation>
    <scope>NUCLEOTIDE SEQUENCE [LARGE SCALE GENOMIC DNA]</scope>
    <source>
        <strain evidence="2">WPN32</strain>
    </source>
</reference>
<evidence type="ECO:0000313" key="2">
    <source>
        <dbReference type="Proteomes" id="UP001257948"/>
    </source>
</evidence>
<sequence>MTDRALRLLLQDARLAELAAYPFDFDVERAGYGHVEPVRLASGGSLRIVAGDAGGGSYFVCEDGSVLYADSEGSAGIVGAGVDEALEIIIGLEDAEDYDDEEAAALEEARTELRAALGFPERPRDELEALLDAALARTEPDFLLLNAEEGRAYDLIGPPPPPLWEPVLAAGRADLAALRAEDRAVWDAVAEDPVRRRIALRAAQFDRAEGDLGPLRRLLRHEARSSMTDELRLAAVLVGLHGGIEDLPLLHEVRRTDFDTACGLSELPGLDADPAELLGWARELDDLMFGTDPADEPLYTWTDLALDQGMTNLARCALIRRLDAIELDQGLLRRTDDPTRLDTSELSALVADLERIGEPGQALRAQRLHTALQETASDRVSARLTQARLERETEQLPAADRSLAALRDTLAESKDDSLRFWQGTSLGRYITEEHYHLALALADAGSAEEARALLGAAEAIRGELSESAALGARELAERAVRWVRGLS</sequence>
<proteinExistence type="predicted"/>
<comment type="caution">
    <text evidence="1">The sequence shown here is derived from an EMBL/GenBank/DDBJ whole genome shotgun (WGS) entry which is preliminary data.</text>
</comment>
<gene>
    <name evidence="1" type="ORF">RQC66_32155</name>
</gene>
<accession>A0ABU3M2X2</accession>
<dbReference type="RefSeq" id="WP_314205452.1">
    <property type="nucleotide sequence ID" value="NZ_JAVTLL010000025.1"/>
</dbReference>
<keyword evidence="2" id="KW-1185">Reference proteome</keyword>
<dbReference type="Proteomes" id="UP001257948">
    <property type="component" value="Unassembled WGS sequence"/>
</dbReference>
<name>A0ABU3M2X2_9ACTN</name>
<dbReference type="EMBL" id="JAVTLL010000025">
    <property type="protein sequence ID" value="MDT7845381.1"/>
    <property type="molecule type" value="Genomic_DNA"/>
</dbReference>
<protein>
    <submittedName>
        <fullName evidence="1">Uncharacterized protein</fullName>
    </submittedName>
</protein>